<evidence type="ECO:0000313" key="1">
    <source>
        <dbReference type="EMBL" id="MQL91777.1"/>
    </source>
</evidence>
<reference evidence="1" key="1">
    <citation type="submission" date="2017-07" db="EMBL/GenBank/DDBJ databases">
        <title>Taro Niue Genome Assembly and Annotation.</title>
        <authorList>
            <person name="Atibalentja N."/>
            <person name="Keating K."/>
            <person name="Fields C.J."/>
        </authorList>
    </citation>
    <scope>NUCLEOTIDE SEQUENCE</scope>
    <source>
        <strain evidence="1">Niue_2</strain>
        <tissue evidence="1">Leaf</tissue>
    </source>
</reference>
<dbReference type="Proteomes" id="UP000652761">
    <property type="component" value="Unassembled WGS sequence"/>
</dbReference>
<evidence type="ECO:0000313" key="2">
    <source>
        <dbReference type="Proteomes" id="UP000652761"/>
    </source>
</evidence>
<organism evidence="1 2">
    <name type="scientific">Colocasia esculenta</name>
    <name type="common">Wild taro</name>
    <name type="synonym">Arum esculentum</name>
    <dbReference type="NCBI Taxonomy" id="4460"/>
    <lineage>
        <taxon>Eukaryota</taxon>
        <taxon>Viridiplantae</taxon>
        <taxon>Streptophyta</taxon>
        <taxon>Embryophyta</taxon>
        <taxon>Tracheophyta</taxon>
        <taxon>Spermatophyta</taxon>
        <taxon>Magnoliopsida</taxon>
        <taxon>Liliopsida</taxon>
        <taxon>Araceae</taxon>
        <taxon>Aroideae</taxon>
        <taxon>Colocasieae</taxon>
        <taxon>Colocasia</taxon>
    </lineage>
</organism>
<proteinExistence type="predicted"/>
<accession>A0A843VB71</accession>
<sequence>MSRASLGCLVFWRSFPEPFTVVLFFSERYLGASGGGSPRTGLRCFYSPAYCSVLSDGPCCLVVGLCILVKVLPKIALCRFWWRFFSGVLRVWDAEGLGVLSWRRPDSPLSHCLSLCWFRSHVVVSGVRPQLGQATVLRVLCVLWQLCLALARGQRQELG</sequence>
<dbReference type="AlphaFoldDB" id="A0A843VB71"/>
<protein>
    <submittedName>
        <fullName evidence="1">Uncharacterized protein</fullName>
    </submittedName>
</protein>
<dbReference type="EMBL" id="NMUH01001378">
    <property type="protein sequence ID" value="MQL91777.1"/>
    <property type="molecule type" value="Genomic_DNA"/>
</dbReference>
<comment type="caution">
    <text evidence="1">The sequence shown here is derived from an EMBL/GenBank/DDBJ whole genome shotgun (WGS) entry which is preliminary data.</text>
</comment>
<keyword evidence="2" id="KW-1185">Reference proteome</keyword>
<gene>
    <name evidence="1" type="ORF">Taro_024396</name>
</gene>
<name>A0A843VB71_COLES</name>